<evidence type="ECO:0000256" key="5">
    <source>
        <dbReference type="ARBA" id="ARBA00022982"/>
    </source>
</evidence>
<dbReference type="InterPro" id="IPR010208">
    <property type="entry name" value="Ion_transpt_RnfC/RsxC"/>
</dbReference>
<dbReference type="InterPro" id="IPR017896">
    <property type="entry name" value="4Fe4S_Fe-S-bd"/>
</dbReference>
<evidence type="ECO:0000313" key="11">
    <source>
        <dbReference type="Proteomes" id="UP000633936"/>
    </source>
</evidence>
<dbReference type="InterPro" id="IPR017900">
    <property type="entry name" value="4Fe4S_Fe_S_CS"/>
</dbReference>
<dbReference type="Gene3D" id="3.40.50.11540">
    <property type="entry name" value="NADH-ubiquinone oxidoreductase 51kDa subunit"/>
    <property type="match status" value="1"/>
</dbReference>
<reference evidence="10 11" key="1">
    <citation type="submission" date="2020-08" db="EMBL/GenBank/DDBJ databases">
        <title>Genome public.</title>
        <authorList>
            <person name="Liu C."/>
            <person name="Sun Q."/>
        </authorList>
    </citation>
    <scope>NUCLEOTIDE SEQUENCE [LARGE SCALE GENOMIC DNA]</scope>
    <source>
        <strain evidence="10 11">27-44</strain>
    </source>
</reference>
<dbReference type="HAMAP" id="MF_00461">
    <property type="entry name" value="RsxC_RnfC"/>
    <property type="match status" value="1"/>
</dbReference>
<comment type="function">
    <text evidence="8">Part of a membrane-bound complex that couples electron transfer with translocation of ions across the membrane.</text>
</comment>
<dbReference type="InterPro" id="IPR019554">
    <property type="entry name" value="Soluble_ligand-bd"/>
</dbReference>
<organism evidence="10 11">
    <name type="scientific">Blautia intestinalis</name>
    <dbReference type="NCBI Taxonomy" id="2763028"/>
    <lineage>
        <taxon>Bacteria</taxon>
        <taxon>Bacillati</taxon>
        <taxon>Bacillota</taxon>
        <taxon>Clostridia</taxon>
        <taxon>Lachnospirales</taxon>
        <taxon>Lachnospiraceae</taxon>
        <taxon>Blautia</taxon>
    </lineage>
</organism>
<protein>
    <recommendedName>
        <fullName evidence="8">Ion-translocating oxidoreductase complex subunit C</fullName>
        <ecNumber evidence="8">7.-.-.-</ecNumber>
    </recommendedName>
    <alternativeName>
        <fullName evidence="8">Rnf electron transport complex subunit C</fullName>
    </alternativeName>
</protein>
<dbReference type="Pfam" id="PF01512">
    <property type="entry name" value="Complex1_51K"/>
    <property type="match status" value="1"/>
</dbReference>
<gene>
    <name evidence="10" type="primary">rsxC</name>
    <name evidence="8" type="synonym">rnfC</name>
    <name evidence="10" type="ORF">H8Z79_05155</name>
</gene>
<keyword evidence="5 8" id="KW-0249">Electron transport</keyword>
<comment type="subcellular location">
    <subcellularLocation>
        <location evidence="8">Cell membrane</location>
        <topology evidence="8">Peripheral membrane protein</topology>
    </subcellularLocation>
</comment>
<feature type="binding site" evidence="8">
    <location>
        <position position="377"/>
    </location>
    <ligand>
        <name>[4Fe-4S] cluster</name>
        <dbReference type="ChEBI" id="CHEBI:49883"/>
        <label>2</label>
    </ligand>
</feature>
<feature type="binding site" evidence="8">
    <location>
        <position position="373"/>
    </location>
    <ligand>
        <name>[4Fe-4S] cluster</name>
        <dbReference type="ChEBI" id="CHEBI:49883"/>
        <label>1</label>
    </ligand>
</feature>
<sequence length="440" mass="47662">MGKLTFRGGIHPYEGKELSKDHPIEKYLPKGDLVYPLSQHIGAPSVPCVKKGDSVLAGQKIADAGGFVSVPLHASVSGTVKGIEKHLNATGSMVDCIVIENDQQYQEVEYQETRLEDLTKEEILNRIKEGGVVGMGGAGFPTHVKLAPKDPSKIEYILVNGAECEPYITSDYRRMIEEPDKVVKGLQVILTLFDSAKGYICIEDNKPDCIAKMKELVKDIDRIEVKEVMTKYPQGGERTLIYAATGREINSGMLPADVGCVVDNVETVISVYKAVILGRPVNSRVVTMSGDGIKEPKNLLVLSGTDMSELIDAAGGLKAKIAKAISGGPMMGFALYDLHVPCTKTTSAFLFLEHDAVSEAQEIQTACINCGRCVSVCPGHVLPARLAKLAERGDMAGFEAMDGMECCECGCCSYICPAKRPLTQSIKSMRKMVLASRRKK</sequence>
<keyword evidence="7 8" id="KW-0411">Iron-sulfur</keyword>
<dbReference type="Proteomes" id="UP000633936">
    <property type="component" value="Unassembled WGS sequence"/>
</dbReference>
<keyword evidence="8" id="KW-0472">Membrane</keyword>
<evidence type="ECO:0000256" key="8">
    <source>
        <dbReference type="HAMAP-Rule" id="MF_00461"/>
    </source>
</evidence>
<dbReference type="PANTHER" id="PTHR43034">
    <property type="entry name" value="ION-TRANSLOCATING OXIDOREDUCTASE COMPLEX SUBUNIT C"/>
    <property type="match status" value="1"/>
</dbReference>
<dbReference type="EMBL" id="JACOQE010000002">
    <property type="protein sequence ID" value="MBC5739859.1"/>
    <property type="molecule type" value="Genomic_DNA"/>
</dbReference>
<feature type="binding site" evidence="8">
    <location>
        <position position="412"/>
    </location>
    <ligand>
        <name>[4Fe-4S] cluster</name>
        <dbReference type="ChEBI" id="CHEBI:49883"/>
        <label>2</label>
    </ligand>
</feature>
<dbReference type="InterPro" id="IPR011538">
    <property type="entry name" value="Nuo51_FMN-bd"/>
</dbReference>
<evidence type="ECO:0000256" key="1">
    <source>
        <dbReference type="ARBA" id="ARBA00022448"/>
    </source>
</evidence>
<dbReference type="SUPFAM" id="SSF46548">
    <property type="entry name" value="alpha-helical ferredoxin"/>
    <property type="match status" value="1"/>
</dbReference>
<dbReference type="Pfam" id="PF10531">
    <property type="entry name" value="SLBB"/>
    <property type="match status" value="1"/>
</dbReference>
<evidence type="ECO:0000256" key="7">
    <source>
        <dbReference type="ARBA" id="ARBA00023014"/>
    </source>
</evidence>
<accession>A0ABR7I033</accession>
<feature type="binding site" evidence="8">
    <location>
        <position position="406"/>
    </location>
    <ligand>
        <name>[4Fe-4S] cluster</name>
        <dbReference type="ChEBI" id="CHEBI:49883"/>
        <label>2</label>
    </ligand>
</feature>
<dbReference type="PANTHER" id="PTHR43034:SF2">
    <property type="entry name" value="ION-TRANSLOCATING OXIDOREDUCTASE COMPLEX SUBUNIT C"/>
    <property type="match status" value="1"/>
</dbReference>
<proteinExistence type="inferred from homology"/>
<dbReference type="InterPro" id="IPR026902">
    <property type="entry name" value="RnfC_N"/>
</dbReference>
<dbReference type="SUPFAM" id="SSF142019">
    <property type="entry name" value="Nqo1 FMN-binding domain-like"/>
    <property type="match status" value="1"/>
</dbReference>
<dbReference type="Gene3D" id="3.30.70.20">
    <property type="match status" value="1"/>
</dbReference>
<feature type="domain" description="4Fe-4S ferredoxin-type" evidence="9">
    <location>
        <begin position="358"/>
        <end position="387"/>
    </location>
</feature>
<comment type="cofactor">
    <cofactor evidence="8">
        <name>[4Fe-4S] cluster</name>
        <dbReference type="ChEBI" id="CHEBI:49883"/>
    </cofactor>
    <text evidence="8">Binds 2 [4Fe-4S] clusters per subunit.</text>
</comment>
<dbReference type="RefSeq" id="WP_015542643.1">
    <property type="nucleotide sequence ID" value="NZ_JACOQE010000002.1"/>
</dbReference>
<dbReference type="NCBIfam" id="TIGR01945">
    <property type="entry name" value="rnfC"/>
    <property type="match status" value="1"/>
</dbReference>
<keyword evidence="8" id="KW-1003">Cell membrane</keyword>
<feature type="binding site" evidence="8">
    <location>
        <position position="409"/>
    </location>
    <ligand>
        <name>[4Fe-4S] cluster</name>
        <dbReference type="ChEBI" id="CHEBI:49883"/>
        <label>2</label>
    </ligand>
</feature>
<keyword evidence="11" id="KW-1185">Reference proteome</keyword>
<dbReference type="InterPro" id="IPR037225">
    <property type="entry name" value="Nuo51_FMN-bd_sf"/>
</dbReference>
<comment type="subunit">
    <text evidence="8">The complex is composed of six subunits: RnfA, RnfB, RnfC, RnfD, RnfE and RnfG.</text>
</comment>
<evidence type="ECO:0000313" key="10">
    <source>
        <dbReference type="EMBL" id="MBC5739859.1"/>
    </source>
</evidence>
<keyword evidence="2 8" id="KW-0004">4Fe-4S</keyword>
<keyword evidence="4 8" id="KW-0677">Repeat</keyword>
<dbReference type="PROSITE" id="PS51379">
    <property type="entry name" value="4FE4S_FER_2"/>
    <property type="match status" value="1"/>
</dbReference>
<dbReference type="PROSITE" id="PS00198">
    <property type="entry name" value="4FE4S_FER_1"/>
    <property type="match status" value="2"/>
</dbReference>
<feature type="binding site" evidence="8">
    <location>
        <position position="367"/>
    </location>
    <ligand>
        <name>[4Fe-4S] cluster</name>
        <dbReference type="ChEBI" id="CHEBI:49883"/>
        <label>1</label>
    </ligand>
</feature>
<evidence type="ECO:0000259" key="9">
    <source>
        <dbReference type="PROSITE" id="PS51379"/>
    </source>
</evidence>
<evidence type="ECO:0000256" key="3">
    <source>
        <dbReference type="ARBA" id="ARBA00022723"/>
    </source>
</evidence>
<keyword evidence="1 8" id="KW-0813">Transport</keyword>
<feature type="binding site" evidence="8">
    <location>
        <position position="370"/>
    </location>
    <ligand>
        <name>[4Fe-4S] cluster</name>
        <dbReference type="ChEBI" id="CHEBI:49883"/>
        <label>1</label>
    </ligand>
</feature>
<name>A0ABR7I033_9FIRM</name>
<dbReference type="NCBIfam" id="NF003454">
    <property type="entry name" value="PRK05035.1"/>
    <property type="match status" value="1"/>
</dbReference>
<keyword evidence="3 8" id="KW-0479">Metal-binding</keyword>
<evidence type="ECO:0000256" key="2">
    <source>
        <dbReference type="ARBA" id="ARBA00022485"/>
    </source>
</evidence>
<feature type="binding site" evidence="8">
    <location>
        <position position="416"/>
    </location>
    <ligand>
        <name>[4Fe-4S] cluster</name>
        <dbReference type="ChEBI" id="CHEBI:49883"/>
        <label>1</label>
    </ligand>
</feature>
<evidence type="ECO:0000256" key="4">
    <source>
        <dbReference type="ARBA" id="ARBA00022737"/>
    </source>
</evidence>
<keyword evidence="8" id="KW-1278">Translocase</keyword>
<dbReference type="Pfam" id="PF13375">
    <property type="entry name" value="RnfC_N"/>
    <property type="match status" value="1"/>
</dbReference>
<dbReference type="Pfam" id="PF00037">
    <property type="entry name" value="Fer4"/>
    <property type="match status" value="1"/>
</dbReference>
<keyword evidence="6 8" id="KW-0408">Iron</keyword>
<comment type="similarity">
    <text evidence="8">Belongs to the 4Fe4S bacterial-type ferredoxin family. RnfC subfamily.</text>
</comment>
<comment type="caution">
    <text evidence="10">The sequence shown here is derived from an EMBL/GenBank/DDBJ whole genome shotgun (WGS) entry which is preliminary data.</text>
</comment>
<dbReference type="EC" id="7.-.-.-" evidence="8"/>
<evidence type="ECO:0000256" key="6">
    <source>
        <dbReference type="ARBA" id="ARBA00023004"/>
    </source>
</evidence>